<dbReference type="KEGG" id="ccro:CMC5_053100"/>
<dbReference type="GO" id="GO:0016787">
    <property type="term" value="F:hydrolase activity"/>
    <property type="evidence" value="ECO:0007669"/>
    <property type="project" value="UniProtKB-KW"/>
</dbReference>
<evidence type="ECO:0000259" key="5">
    <source>
        <dbReference type="Pfam" id="PF08386"/>
    </source>
</evidence>
<dbReference type="Proteomes" id="UP000067626">
    <property type="component" value="Chromosome"/>
</dbReference>
<dbReference type="EMBL" id="CP012159">
    <property type="protein sequence ID" value="AKT41149.1"/>
    <property type="molecule type" value="Genomic_DNA"/>
</dbReference>
<reference evidence="6 7" key="1">
    <citation type="submission" date="2015-07" db="EMBL/GenBank/DDBJ databases">
        <title>Genome analysis of myxobacterium Chondromyces crocatus Cm c5 reveals a high potential for natural compound synthesis and the genetic basis for the loss of fruiting body formation.</title>
        <authorList>
            <person name="Zaburannyi N."/>
            <person name="Bunk B."/>
            <person name="Maier J."/>
            <person name="Overmann J."/>
            <person name="Mueller R."/>
        </authorList>
    </citation>
    <scope>NUCLEOTIDE SEQUENCE [LARGE SCALE GENOMIC DNA]</scope>
    <source>
        <strain evidence="6 7">Cm c5</strain>
    </source>
</reference>
<dbReference type="Gene3D" id="3.40.50.1820">
    <property type="entry name" value="alpha/beta hydrolase"/>
    <property type="match status" value="1"/>
</dbReference>
<feature type="compositionally biased region" description="Gly residues" evidence="3">
    <location>
        <begin position="40"/>
        <end position="67"/>
    </location>
</feature>
<feature type="domain" description="Peptidase S33 tripeptidyl aminopeptidase-like C-terminal" evidence="5">
    <location>
        <begin position="408"/>
        <end position="515"/>
    </location>
</feature>
<name>A0A0K1EJX4_CHOCO</name>
<feature type="chain" id="PRO_5005459580" description="Peptidase S33 tripeptidyl aminopeptidase-like C-terminal domain-containing protein" evidence="4">
    <location>
        <begin position="21"/>
        <end position="566"/>
    </location>
</feature>
<dbReference type="PANTHER" id="PTHR43248">
    <property type="entry name" value="2-SUCCINYL-6-HYDROXY-2,4-CYCLOHEXADIENE-1-CARBOXYLATE SYNTHASE"/>
    <property type="match status" value="1"/>
</dbReference>
<feature type="compositionally biased region" description="Low complexity" evidence="3">
    <location>
        <begin position="25"/>
        <end position="39"/>
    </location>
</feature>
<evidence type="ECO:0000256" key="3">
    <source>
        <dbReference type="SAM" id="MobiDB-lite"/>
    </source>
</evidence>
<keyword evidence="2" id="KW-0378">Hydrolase</keyword>
<evidence type="ECO:0000256" key="2">
    <source>
        <dbReference type="ARBA" id="ARBA00022801"/>
    </source>
</evidence>
<keyword evidence="7" id="KW-1185">Reference proteome</keyword>
<dbReference type="InterPro" id="IPR029058">
    <property type="entry name" value="AB_hydrolase_fold"/>
</dbReference>
<dbReference type="RefSeq" id="WP_050432965.1">
    <property type="nucleotide sequence ID" value="NZ_CP012159.1"/>
</dbReference>
<protein>
    <recommendedName>
        <fullName evidence="5">Peptidase S33 tripeptidyl aminopeptidase-like C-terminal domain-containing protein</fullName>
    </recommendedName>
</protein>
<sequence>MQKPLYLVAPLIALAPAVFLPSCEGDGSGSSATSETASTGSGGTGGDDGQGGHGAEGGQGGAGGQGGDDVPIVWGPCPETYAEAECALVPLPLDHDHPEGPTLDVFVARRLSGNPDAAQLWMLQGGPGSSGESFFFGMVDRFASLMPDVDLYIPDHRGTGRSAYLGCDAEDAASPGGQLILAEEWPACAAQVASERATELPFLTVTSAARDLGTLVERTRAPGQPVFVYGLSYGTYLGLRYLHLFPEQPTGVILEAFVAPGELFVSRLDQSYDPPAQAYAALCAADPLCSSKLGPDPWARLGAIFNLLDTGHCAEAGIDRPMLREIMSGLFMGWRSRLLSLALPYRLERCSAEDLAAIDEFKSFWFEPYDLAGFSQALEVHIDFSELWETPPPSPAELQARADASLYGPNWASARGEAFALWPKYPADAYTQAWPQVDVPLLVLNGTLDPQTPIAQAELAAAHFDGPHQTFVAVPNAPHVTSTQSPTTLGDGVPCGARIIANFVLDHEAPVDTSCIAVMRPVTFEDAALASVFFNAWSVWDDVPLQGNAIPEVPTSRRALQHEEAD</sequence>
<dbReference type="STRING" id="52.CMC5_053100"/>
<accession>A0A0K1EJX4</accession>
<dbReference type="AlphaFoldDB" id="A0A0K1EJX4"/>
<proteinExistence type="inferred from homology"/>
<evidence type="ECO:0000313" key="7">
    <source>
        <dbReference type="Proteomes" id="UP000067626"/>
    </source>
</evidence>
<dbReference type="OrthoDB" id="613638at2"/>
<dbReference type="InterPro" id="IPR051601">
    <property type="entry name" value="Serine_prot/Carboxylest_S33"/>
</dbReference>
<dbReference type="Pfam" id="PF08386">
    <property type="entry name" value="Abhydrolase_4"/>
    <property type="match status" value="1"/>
</dbReference>
<evidence type="ECO:0000256" key="4">
    <source>
        <dbReference type="SAM" id="SignalP"/>
    </source>
</evidence>
<dbReference type="InterPro" id="IPR013595">
    <property type="entry name" value="Pept_S33_TAP-like_C"/>
</dbReference>
<organism evidence="6 7">
    <name type="scientific">Chondromyces crocatus</name>
    <dbReference type="NCBI Taxonomy" id="52"/>
    <lineage>
        <taxon>Bacteria</taxon>
        <taxon>Pseudomonadati</taxon>
        <taxon>Myxococcota</taxon>
        <taxon>Polyangia</taxon>
        <taxon>Polyangiales</taxon>
        <taxon>Polyangiaceae</taxon>
        <taxon>Chondromyces</taxon>
    </lineage>
</organism>
<feature type="signal peptide" evidence="4">
    <location>
        <begin position="1"/>
        <end position="20"/>
    </location>
</feature>
<evidence type="ECO:0000313" key="6">
    <source>
        <dbReference type="EMBL" id="AKT41149.1"/>
    </source>
</evidence>
<dbReference type="SUPFAM" id="SSF53474">
    <property type="entry name" value="alpha/beta-Hydrolases"/>
    <property type="match status" value="1"/>
</dbReference>
<keyword evidence="4" id="KW-0732">Signal</keyword>
<dbReference type="PATRIC" id="fig|52.7.peg.5883"/>
<evidence type="ECO:0000256" key="1">
    <source>
        <dbReference type="ARBA" id="ARBA00010088"/>
    </source>
</evidence>
<comment type="similarity">
    <text evidence="1">Belongs to the peptidase S33 family.</text>
</comment>
<feature type="region of interest" description="Disordered" evidence="3">
    <location>
        <begin position="25"/>
        <end position="71"/>
    </location>
</feature>
<gene>
    <name evidence="6" type="ORF">CMC5_053100</name>
</gene>